<dbReference type="Pfam" id="PF09697">
    <property type="entry name" value="Porph_ging"/>
    <property type="match status" value="1"/>
</dbReference>
<sequence length="251" mass="29357">MKPILYHFFTVFLYLIPFTISSQNQGKIYYKAEFIQAISDRMKDIEKTKPFLYKKSVEIDENIAFLFRDTEFILKFKNQETTFGVVPIVAHDKDRFFPMLLIMTGTNGIIYQNLKTKEYIKQEKGFGKTYLIKKEPLDWKIHNESKKIGKYMCYKATAEVINKAVLEKKIIWNTTVWFTPEIPVASGPKGYGGLPGLILEANFNDFIHFFVTKLDLSPKKEIKIKKPVKGIYISEEEFIELGKKAMENFRN</sequence>
<accession>A0A918JXK0</accession>
<proteinExistence type="predicted"/>
<organism evidence="1 2">
    <name type="scientific">Aquimarina muelleri</name>
    <dbReference type="NCBI Taxonomy" id="279356"/>
    <lineage>
        <taxon>Bacteria</taxon>
        <taxon>Pseudomonadati</taxon>
        <taxon>Bacteroidota</taxon>
        <taxon>Flavobacteriia</taxon>
        <taxon>Flavobacteriales</taxon>
        <taxon>Flavobacteriaceae</taxon>
        <taxon>Aquimarina</taxon>
    </lineage>
</organism>
<reference evidence="1 2" key="1">
    <citation type="journal article" date="2014" name="Int. J. Syst. Evol. Microbiol.">
        <title>Complete genome sequence of Corynebacterium casei LMG S-19264T (=DSM 44701T), isolated from a smear-ripened cheese.</title>
        <authorList>
            <consortium name="US DOE Joint Genome Institute (JGI-PGF)"/>
            <person name="Walter F."/>
            <person name="Albersmeier A."/>
            <person name="Kalinowski J."/>
            <person name="Ruckert C."/>
        </authorList>
    </citation>
    <scope>NUCLEOTIDE SEQUENCE [LARGE SCALE GENOMIC DNA]</scope>
    <source>
        <strain evidence="1 2">KCTC 12285</strain>
    </source>
</reference>
<evidence type="ECO:0000313" key="1">
    <source>
        <dbReference type="EMBL" id="GGX32069.1"/>
    </source>
</evidence>
<keyword evidence="2" id="KW-1185">Reference proteome</keyword>
<dbReference type="RefSeq" id="WP_051316801.1">
    <property type="nucleotide sequence ID" value="NZ_BMWS01000033.1"/>
</dbReference>
<dbReference type="InterPro" id="IPR005901">
    <property type="entry name" value="GLPGLI"/>
</dbReference>
<dbReference type="AlphaFoldDB" id="A0A918JXK0"/>
<dbReference type="NCBIfam" id="TIGR01200">
    <property type="entry name" value="GLPGLI"/>
    <property type="match status" value="1"/>
</dbReference>
<dbReference type="Proteomes" id="UP000601108">
    <property type="component" value="Unassembled WGS sequence"/>
</dbReference>
<evidence type="ECO:0000313" key="2">
    <source>
        <dbReference type="Proteomes" id="UP000601108"/>
    </source>
</evidence>
<protein>
    <submittedName>
        <fullName evidence="1">GLPGLI family protein</fullName>
    </submittedName>
</protein>
<dbReference type="EMBL" id="BMWS01000033">
    <property type="protein sequence ID" value="GGX32069.1"/>
    <property type="molecule type" value="Genomic_DNA"/>
</dbReference>
<comment type="caution">
    <text evidence="1">The sequence shown here is derived from an EMBL/GenBank/DDBJ whole genome shotgun (WGS) entry which is preliminary data.</text>
</comment>
<name>A0A918JXK0_9FLAO</name>
<gene>
    <name evidence="1" type="ORF">GCM10007384_36240</name>
</gene>